<keyword evidence="4 5" id="KW-0472">Membrane</keyword>
<feature type="transmembrane region" description="Helical" evidence="5">
    <location>
        <begin position="142"/>
        <end position="160"/>
    </location>
</feature>
<dbReference type="EMBL" id="JBHSOZ010000003">
    <property type="protein sequence ID" value="MFC5712377.1"/>
    <property type="molecule type" value="Genomic_DNA"/>
</dbReference>
<sequence>MINKYWITAIVLLGLFFTPFFADAHVKWFTNEEPVKESIENIITPFFMFMTIFTAFVLAILPQIVPKMMKWDIVQKIDNKMDDYRKYNMSILRYGTAIVLIIQVLSGSLFAPELHQQPNWFPVLAWIAIILLFVPNFLATKTAAVILLGMFSIVVYDFGIFHMLDYAFYLPIFIIFLIAGTNYEKWSFPFLYLATGLSLCWVAVEKLVYPSMTIDIIVNHNVPTFGFPPEIFIVMAAFIEFIVGYLLVVGILNRLLAIVLTGIFMSTTMLFGALELVGHAMIHIILVLFIIEGTSFYRPPVKIHKTVIEQMIFVFLNFIFVLATILLIYYRFA</sequence>
<organism evidence="6 7">
    <name type="scientific">Thalassorhabdus alkalitolerans</name>
    <dbReference type="NCBI Taxonomy" id="2282697"/>
    <lineage>
        <taxon>Bacteria</taxon>
        <taxon>Bacillati</taxon>
        <taxon>Bacillota</taxon>
        <taxon>Bacilli</taxon>
        <taxon>Bacillales</taxon>
        <taxon>Bacillaceae</taxon>
        <taxon>Thalassorhabdus</taxon>
    </lineage>
</organism>
<keyword evidence="7" id="KW-1185">Reference proteome</keyword>
<reference evidence="7" key="1">
    <citation type="journal article" date="2019" name="Int. J. Syst. Evol. Microbiol.">
        <title>The Global Catalogue of Microorganisms (GCM) 10K type strain sequencing project: providing services to taxonomists for standard genome sequencing and annotation.</title>
        <authorList>
            <consortium name="The Broad Institute Genomics Platform"/>
            <consortium name="The Broad Institute Genome Sequencing Center for Infectious Disease"/>
            <person name="Wu L."/>
            <person name="Ma J."/>
        </authorList>
    </citation>
    <scope>NUCLEOTIDE SEQUENCE [LARGE SCALE GENOMIC DNA]</scope>
    <source>
        <strain evidence="7">CECT 7184</strain>
    </source>
</reference>
<dbReference type="Proteomes" id="UP001596142">
    <property type="component" value="Unassembled WGS sequence"/>
</dbReference>
<evidence type="ECO:0000256" key="3">
    <source>
        <dbReference type="ARBA" id="ARBA00022989"/>
    </source>
</evidence>
<name>A0ABW0YLM5_9BACI</name>
<feature type="transmembrane region" description="Helical" evidence="5">
    <location>
        <begin position="190"/>
        <end position="209"/>
    </location>
</feature>
<evidence type="ECO:0000313" key="7">
    <source>
        <dbReference type="Proteomes" id="UP001596142"/>
    </source>
</evidence>
<dbReference type="InterPro" id="IPR032808">
    <property type="entry name" value="DoxX"/>
</dbReference>
<feature type="transmembrane region" description="Helical" evidence="5">
    <location>
        <begin position="166"/>
        <end position="183"/>
    </location>
</feature>
<feature type="transmembrane region" description="Helical" evidence="5">
    <location>
        <begin position="46"/>
        <end position="65"/>
    </location>
</feature>
<feature type="transmembrane region" description="Helical" evidence="5">
    <location>
        <begin position="311"/>
        <end position="332"/>
    </location>
</feature>
<keyword evidence="2 5" id="KW-0812">Transmembrane</keyword>
<accession>A0ABW0YLM5</accession>
<dbReference type="Pfam" id="PF07681">
    <property type="entry name" value="DoxX"/>
    <property type="match status" value="1"/>
</dbReference>
<evidence type="ECO:0000256" key="2">
    <source>
        <dbReference type="ARBA" id="ARBA00022692"/>
    </source>
</evidence>
<evidence type="ECO:0000256" key="1">
    <source>
        <dbReference type="ARBA" id="ARBA00004141"/>
    </source>
</evidence>
<dbReference type="RefSeq" id="WP_385939495.1">
    <property type="nucleotide sequence ID" value="NZ_JBHSOZ010000003.1"/>
</dbReference>
<feature type="transmembrane region" description="Helical" evidence="5">
    <location>
        <begin position="280"/>
        <end position="299"/>
    </location>
</feature>
<feature type="transmembrane region" description="Helical" evidence="5">
    <location>
        <begin position="91"/>
        <end position="111"/>
    </location>
</feature>
<gene>
    <name evidence="6" type="ORF">ACFPU1_06255</name>
</gene>
<feature type="transmembrane region" description="Helical" evidence="5">
    <location>
        <begin position="229"/>
        <end position="248"/>
    </location>
</feature>
<evidence type="ECO:0000256" key="5">
    <source>
        <dbReference type="SAM" id="Phobius"/>
    </source>
</evidence>
<evidence type="ECO:0000256" key="4">
    <source>
        <dbReference type="ARBA" id="ARBA00023136"/>
    </source>
</evidence>
<comment type="caution">
    <text evidence="6">The sequence shown here is derived from an EMBL/GenBank/DDBJ whole genome shotgun (WGS) entry which is preliminary data.</text>
</comment>
<evidence type="ECO:0000313" key="6">
    <source>
        <dbReference type="EMBL" id="MFC5712377.1"/>
    </source>
</evidence>
<feature type="transmembrane region" description="Helical" evidence="5">
    <location>
        <begin position="117"/>
        <end position="135"/>
    </location>
</feature>
<keyword evidence="3 5" id="KW-1133">Transmembrane helix</keyword>
<comment type="subcellular location">
    <subcellularLocation>
        <location evidence="1">Membrane</location>
        <topology evidence="1">Multi-pass membrane protein</topology>
    </subcellularLocation>
</comment>
<proteinExistence type="predicted"/>
<protein>
    <submittedName>
        <fullName evidence="6">DoxX family membrane protein</fullName>
    </submittedName>
</protein>